<gene>
    <name evidence="1" type="ORF">Ae201684_011190</name>
</gene>
<evidence type="ECO:0000313" key="2">
    <source>
        <dbReference type="Proteomes" id="UP000481153"/>
    </source>
</evidence>
<name>A0A6G0WVI8_9STRA</name>
<evidence type="ECO:0000313" key="1">
    <source>
        <dbReference type="EMBL" id="KAF0731570.1"/>
    </source>
</evidence>
<comment type="caution">
    <text evidence="1">The sequence shown here is derived from an EMBL/GenBank/DDBJ whole genome shotgun (WGS) entry which is preliminary data.</text>
</comment>
<keyword evidence="2" id="KW-1185">Reference proteome</keyword>
<proteinExistence type="predicted"/>
<dbReference type="VEuPathDB" id="FungiDB:AeMF1_002660"/>
<sequence>MGTNADTSTCVPDGTNASARYFYSTSSLTTTKYGYNSSDCSGTYAETSMKKEDYGKCIQYQGGGLQGYAYIGGVTYGVSGTAHLKASLSLVLAIVAACFAF</sequence>
<accession>A0A6G0WVI8</accession>
<dbReference type="AlphaFoldDB" id="A0A6G0WVI8"/>
<protein>
    <submittedName>
        <fullName evidence="1">Uncharacterized protein</fullName>
    </submittedName>
</protein>
<reference evidence="1 2" key="1">
    <citation type="submission" date="2019-07" db="EMBL/GenBank/DDBJ databases">
        <title>Genomics analysis of Aphanomyces spp. identifies a new class of oomycete effector associated with host adaptation.</title>
        <authorList>
            <person name="Gaulin E."/>
        </authorList>
    </citation>
    <scope>NUCLEOTIDE SEQUENCE [LARGE SCALE GENOMIC DNA]</scope>
    <source>
        <strain evidence="1 2">ATCC 201684</strain>
    </source>
</reference>
<dbReference type="EMBL" id="VJMJ01000141">
    <property type="protein sequence ID" value="KAF0731570.1"/>
    <property type="molecule type" value="Genomic_DNA"/>
</dbReference>
<organism evidence="1 2">
    <name type="scientific">Aphanomyces euteiches</name>
    <dbReference type="NCBI Taxonomy" id="100861"/>
    <lineage>
        <taxon>Eukaryota</taxon>
        <taxon>Sar</taxon>
        <taxon>Stramenopiles</taxon>
        <taxon>Oomycota</taxon>
        <taxon>Saprolegniomycetes</taxon>
        <taxon>Saprolegniales</taxon>
        <taxon>Verrucalvaceae</taxon>
        <taxon>Aphanomyces</taxon>
    </lineage>
</organism>
<dbReference type="Proteomes" id="UP000481153">
    <property type="component" value="Unassembled WGS sequence"/>
</dbReference>